<dbReference type="GO" id="GO:0044780">
    <property type="term" value="P:bacterial-type flagellum assembly"/>
    <property type="evidence" value="ECO:0007669"/>
    <property type="project" value="InterPro"/>
</dbReference>
<protein>
    <recommendedName>
        <fullName evidence="3">Flagella basal body P-ring formation protein FlgA</fullName>
    </recommendedName>
</protein>
<organism evidence="8 9">
    <name type="scientific">Aeromonas enteropelogenes</name>
    <name type="common">Aeromonas trota</name>
    <dbReference type="NCBI Taxonomy" id="29489"/>
    <lineage>
        <taxon>Bacteria</taxon>
        <taxon>Pseudomonadati</taxon>
        <taxon>Pseudomonadota</taxon>
        <taxon>Gammaproteobacteria</taxon>
        <taxon>Aeromonadales</taxon>
        <taxon>Aeromonadaceae</taxon>
        <taxon>Aeromonas</taxon>
    </lineage>
</organism>
<dbReference type="InterPro" id="IPR013974">
    <property type="entry name" value="SAF"/>
</dbReference>
<evidence type="ECO:0000256" key="1">
    <source>
        <dbReference type="ARBA" id="ARBA00004418"/>
    </source>
</evidence>
<dbReference type="NCBIfam" id="TIGR03170">
    <property type="entry name" value="flgA_cterm"/>
    <property type="match status" value="1"/>
</dbReference>
<feature type="domain" description="SAF" evidence="7">
    <location>
        <begin position="140"/>
        <end position="202"/>
    </location>
</feature>
<dbReference type="Gene3D" id="3.90.1210.10">
    <property type="entry name" value="Antifreeze-like/N-acetylneuraminic acid synthase C-terminal domain"/>
    <property type="match status" value="1"/>
</dbReference>
<evidence type="ECO:0000256" key="3">
    <source>
        <dbReference type="ARBA" id="ARBA00014754"/>
    </source>
</evidence>
<evidence type="ECO:0000259" key="7">
    <source>
        <dbReference type="SMART" id="SM00858"/>
    </source>
</evidence>
<evidence type="ECO:0000256" key="4">
    <source>
        <dbReference type="ARBA" id="ARBA00022729"/>
    </source>
</evidence>
<dbReference type="PANTHER" id="PTHR36307">
    <property type="entry name" value="FLAGELLA BASAL BODY P-RING FORMATION PROTEIN FLGA"/>
    <property type="match status" value="1"/>
</dbReference>
<evidence type="ECO:0000256" key="2">
    <source>
        <dbReference type="ARBA" id="ARBA00010474"/>
    </source>
</evidence>
<keyword evidence="8" id="KW-0966">Cell projection</keyword>
<dbReference type="InterPro" id="IPR017585">
    <property type="entry name" value="SAF_FlgA"/>
</dbReference>
<reference evidence="8 9" key="1">
    <citation type="submission" date="2016-02" db="EMBL/GenBank/DDBJ databases">
        <title>Draft genome sequence of Aeromonas trota strain 1999lcr isolated from cerebrospinal fluid (CSF).</title>
        <authorList>
            <person name="Dallagassa C.B."/>
            <person name="Prediger K.C."/>
            <person name="Weiss V.A."/>
            <person name="Assis F.E."/>
            <person name="Baura V."/>
            <person name="Cruz L.M."/>
            <person name="Souza E.M."/>
            <person name="Pedrosa F.O."/>
            <person name="Fadel-Picheth C.M."/>
        </authorList>
    </citation>
    <scope>NUCLEOTIDE SEQUENCE [LARGE SCALE GENOMIC DNA]</scope>
    <source>
        <strain evidence="8 9">1999lcr</strain>
    </source>
</reference>
<gene>
    <name evidence="8" type="ORF">LCR_16850</name>
</gene>
<comment type="similarity">
    <text evidence="2">Belongs to the FlgA family.</text>
</comment>
<evidence type="ECO:0000313" key="8">
    <source>
        <dbReference type="EMBL" id="KXU79785.1"/>
    </source>
</evidence>
<sequence>MPILTIHAKGGLAPVRGQTGNQEVEARLPAWKSGLALFLLLGSVHAHAAQTLADELEDALIRDARTTLEEYVTQQGWPTPTADYQVWLSSAVAHLPPCEQQVQLQAGGQYRQPWGRRPYLITCLSPSWQLRGRVEVNLTLPVWVAAQDIQRDVPIAAADVLVQELDVSRLQRGFIPANQSLLGYKSSRHLRAGHLLGELDLQKPWAIEKDQGVLIRASDGSFSATTRGEALENGAIGDAIKVRNSRSGKVIQAWVVGRGEVETRF</sequence>
<dbReference type="AlphaFoldDB" id="A0A175VGF0"/>
<evidence type="ECO:0000313" key="9">
    <source>
        <dbReference type="Proteomes" id="UP000078435"/>
    </source>
</evidence>
<dbReference type="SMART" id="SM00858">
    <property type="entry name" value="SAF"/>
    <property type="match status" value="1"/>
</dbReference>
<name>A0A175VGF0_AEREN</name>
<keyword evidence="5" id="KW-0574">Periplasm</keyword>
<dbReference type="CDD" id="cd11614">
    <property type="entry name" value="SAF_CpaB_FlgA_like"/>
    <property type="match status" value="1"/>
</dbReference>
<proteinExistence type="inferred from homology"/>
<dbReference type="OrthoDB" id="6397807at2"/>
<accession>A0A175VGF0</accession>
<dbReference type="EMBL" id="JMGO02000006">
    <property type="protein sequence ID" value="KXU79785.1"/>
    <property type="molecule type" value="Genomic_DNA"/>
</dbReference>
<dbReference type="RefSeq" id="WP_061476603.1">
    <property type="nucleotide sequence ID" value="NZ_JMGO02000006.1"/>
</dbReference>
<comment type="function">
    <text evidence="6">Involved in the assembly process of the P-ring formation. It may associate with FlgF on the rod constituting a structure essential for the P-ring assembly or may act as a modulator protein for the P-ring assembly.</text>
</comment>
<dbReference type="GO" id="GO:0042597">
    <property type="term" value="C:periplasmic space"/>
    <property type="evidence" value="ECO:0007669"/>
    <property type="project" value="UniProtKB-SubCell"/>
</dbReference>
<dbReference type="Proteomes" id="UP000078435">
    <property type="component" value="Unassembled WGS sequence"/>
</dbReference>
<comment type="caution">
    <text evidence="8">The sequence shown here is derived from an EMBL/GenBank/DDBJ whole genome shotgun (WGS) entry which is preliminary data.</text>
</comment>
<comment type="subcellular location">
    <subcellularLocation>
        <location evidence="1">Periplasm</location>
    </subcellularLocation>
</comment>
<evidence type="ECO:0000256" key="6">
    <source>
        <dbReference type="ARBA" id="ARBA00025643"/>
    </source>
</evidence>
<keyword evidence="4" id="KW-0732">Signal</keyword>
<keyword evidence="8" id="KW-0969">Cilium</keyword>
<dbReference type="InterPro" id="IPR039246">
    <property type="entry name" value="Flagellar_FlgA"/>
</dbReference>
<keyword evidence="8" id="KW-0282">Flagellum</keyword>
<dbReference type="Pfam" id="PF13144">
    <property type="entry name" value="ChapFlgA"/>
    <property type="match status" value="1"/>
</dbReference>
<dbReference type="PANTHER" id="PTHR36307:SF1">
    <property type="entry name" value="FLAGELLA BASAL BODY P-RING FORMATION PROTEIN FLGA"/>
    <property type="match status" value="1"/>
</dbReference>
<evidence type="ECO:0000256" key="5">
    <source>
        <dbReference type="ARBA" id="ARBA00022764"/>
    </source>
</evidence>
<dbReference type="Gene3D" id="2.30.30.760">
    <property type="match status" value="1"/>
</dbReference>